<keyword evidence="7 8" id="KW-0408">Iron</keyword>
<name>A0ABU3A070_9GAMM</name>
<dbReference type="PANTHER" id="PTHR33751:SF9">
    <property type="entry name" value="CYTOCHROME C4"/>
    <property type="match status" value="1"/>
</dbReference>
<gene>
    <name evidence="11" type="ORF">RM573_08220</name>
</gene>
<keyword evidence="6" id="KW-0249">Electron transport</keyword>
<dbReference type="PANTHER" id="PTHR33751">
    <property type="entry name" value="CBB3-TYPE CYTOCHROME C OXIDASE SUBUNIT FIXP"/>
    <property type="match status" value="1"/>
</dbReference>
<protein>
    <submittedName>
        <fullName evidence="11">C-type cytochrome</fullName>
    </submittedName>
</protein>
<dbReference type="RefSeq" id="WP_311579983.1">
    <property type="nucleotide sequence ID" value="NZ_JAVRIF010000003.1"/>
</dbReference>
<keyword evidence="5" id="KW-0574">Periplasm</keyword>
<keyword evidence="2" id="KW-0813">Transport</keyword>
<keyword evidence="12" id="KW-1185">Reference proteome</keyword>
<keyword evidence="4 8" id="KW-0479">Metal-binding</keyword>
<evidence type="ECO:0000256" key="9">
    <source>
        <dbReference type="SAM" id="SignalP"/>
    </source>
</evidence>
<evidence type="ECO:0000256" key="3">
    <source>
        <dbReference type="ARBA" id="ARBA00022617"/>
    </source>
</evidence>
<evidence type="ECO:0000256" key="5">
    <source>
        <dbReference type="ARBA" id="ARBA00022764"/>
    </source>
</evidence>
<comment type="subcellular location">
    <subcellularLocation>
        <location evidence="1">Periplasm</location>
    </subcellularLocation>
</comment>
<evidence type="ECO:0000256" key="8">
    <source>
        <dbReference type="PROSITE-ProRule" id="PRU00433"/>
    </source>
</evidence>
<dbReference type="PROSITE" id="PS51007">
    <property type="entry name" value="CYTC"/>
    <property type="match status" value="2"/>
</dbReference>
<evidence type="ECO:0000313" key="12">
    <source>
        <dbReference type="Proteomes" id="UP001266357"/>
    </source>
</evidence>
<proteinExistence type="predicted"/>
<evidence type="ECO:0000313" key="11">
    <source>
        <dbReference type="EMBL" id="MDT0603578.1"/>
    </source>
</evidence>
<evidence type="ECO:0000256" key="1">
    <source>
        <dbReference type="ARBA" id="ARBA00004418"/>
    </source>
</evidence>
<evidence type="ECO:0000256" key="7">
    <source>
        <dbReference type="ARBA" id="ARBA00023004"/>
    </source>
</evidence>
<feature type="chain" id="PRO_5046392935" evidence="9">
    <location>
        <begin position="31"/>
        <end position="212"/>
    </location>
</feature>
<dbReference type="Proteomes" id="UP001266357">
    <property type="component" value="Unassembled WGS sequence"/>
</dbReference>
<reference evidence="11 12" key="1">
    <citation type="submission" date="2023-09" db="EMBL/GenBank/DDBJ databases">
        <authorList>
            <person name="Rey-Velasco X."/>
        </authorList>
    </citation>
    <scope>NUCLEOTIDE SEQUENCE [LARGE SCALE GENOMIC DNA]</scope>
    <source>
        <strain evidence="11 12">W431</strain>
    </source>
</reference>
<organism evidence="11 12">
    <name type="scientific">Thalassotalea castellviae</name>
    <dbReference type="NCBI Taxonomy" id="3075612"/>
    <lineage>
        <taxon>Bacteria</taxon>
        <taxon>Pseudomonadati</taxon>
        <taxon>Pseudomonadota</taxon>
        <taxon>Gammaproteobacteria</taxon>
        <taxon>Alteromonadales</taxon>
        <taxon>Colwelliaceae</taxon>
        <taxon>Thalassotalea</taxon>
    </lineage>
</organism>
<dbReference type="InterPro" id="IPR036909">
    <property type="entry name" value="Cyt_c-like_dom_sf"/>
</dbReference>
<evidence type="ECO:0000256" key="6">
    <source>
        <dbReference type="ARBA" id="ARBA00022982"/>
    </source>
</evidence>
<dbReference type="InterPro" id="IPR009056">
    <property type="entry name" value="Cyt_c-like_dom"/>
</dbReference>
<comment type="caution">
    <text evidence="11">The sequence shown here is derived from an EMBL/GenBank/DDBJ whole genome shotgun (WGS) entry which is preliminary data.</text>
</comment>
<feature type="signal peptide" evidence="9">
    <location>
        <begin position="1"/>
        <end position="30"/>
    </location>
</feature>
<dbReference type="SUPFAM" id="SSF46626">
    <property type="entry name" value="Cytochrome c"/>
    <property type="match status" value="2"/>
</dbReference>
<accession>A0ABU3A070</accession>
<dbReference type="EMBL" id="JAVRIF010000003">
    <property type="protein sequence ID" value="MDT0603578.1"/>
    <property type="molecule type" value="Genomic_DNA"/>
</dbReference>
<sequence length="212" mass="23195">MLKINVAFNYKFTGLIIAGLLFVYSAHTNANDAVQMYTQCATCHGNKGQGNELLKAPVLAGQSAEYIARQLNNFSSGIRGSHEKDTLGKQMLAFSQSLDKDKDVPVLSKYIESLPSISQPKDTVGDLKNGSRYYQAKCGACHSGNAQGNPSFKAPKLAGQSVDYLRRQMQNFVTGIRGTHAEDKLGRQMAMMAKTTSGQELEDILHFIAQQK</sequence>
<evidence type="ECO:0000259" key="10">
    <source>
        <dbReference type="PROSITE" id="PS51007"/>
    </source>
</evidence>
<dbReference type="InterPro" id="IPR024167">
    <property type="entry name" value="Cytochrome_c4-like"/>
</dbReference>
<dbReference type="PIRSF" id="PIRSF000005">
    <property type="entry name" value="Cytochrome_c4"/>
    <property type="match status" value="1"/>
</dbReference>
<evidence type="ECO:0000256" key="4">
    <source>
        <dbReference type="ARBA" id="ARBA00022723"/>
    </source>
</evidence>
<dbReference type="Gene3D" id="1.10.760.10">
    <property type="entry name" value="Cytochrome c-like domain"/>
    <property type="match status" value="2"/>
</dbReference>
<keyword evidence="3 8" id="KW-0349">Heme</keyword>
<dbReference type="InterPro" id="IPR050597">
    <property type="entry name" value="Cytochrome_c_Oxidase_Subunit"/>
</dbReference>
<keyword evidence="9" id="KW-0732">Signal</keyword>
<feature type="domain" description="Cytochrome c" evidence="10">
    <location>
        <begin position="14"/>
        <end position="115"/>
    </location>
</feature>
<dbReference type="Pfam" id="PF00034">
    <property type="entry name" value="Cytochrom_C"/>
    <property type="match status" value="2"/>
</dbReference>
<feature type="domain" description="Cytochrome c" evidence="10">
    <location>
        <begin position="125"/>
        <end position="212"/>
    </location>
</feature>
<evidence type="ECO:0000256" key="2">
    <source>
        <dbReference type="ARBA" id="ARBA00022448"/>
    </source>
</evidence>